<evidence type="ECO:0000313" key="3">
    <source>
        <dbReference type="Proteomes" id="UP000664167"/>
    </source>
</evidence>
<name>A0A939JH58_9ACTN</name>
<protein>
    <recommendedName>
        <fullName evidence="4">LigA protein</fullName>
    </recommendedName>
</protein>
<dbReference type="EMBL" id="JAFLRJ010000072">
    <property type="protein sequence ID" value="MBO0511805.1"/>
    <property type="molecule type" value="Genomic_DNA"/>
</dbReference>
<dbReference type="Proteomes" id="UP000664167">
    <property type="component" value="Unassembled WGS sequence"/>
</dbReference>
<keyword evidence="1" id="KW-0472">Membrane</keyword>
<reference evidence="2" key="1">
    <citation type="submission" date="2021-03" db="EMBL/GenBank/DDBJ databases">
        <title>Streptomyces poriferae sp. nov., a novel marine sponge-derived Actinobacteria species with anti-MRSA activity.</title>
        <authorList>
            <person name="Sandoval-Powers M."/>
            <person name="Kralova S."/>
            <person name="Nguyen G.-S."/>
            <person name="Fawwal D."/>
            <person name="Degnes K."/>
            <person name="Klinkenberg G."/>
            <person name="Sletta H."/>
            <person name="Wentzel A."/>
            <person name="Liles M.R."/>
        </authorList>
    </citation>
    <scope>NUCLEOTIDE SEQUENCE</scope>
    <source>
        <strain evidence="2">DSM 41794</strain>
    </source>
</reference>
<keyword evidence="1" id="KW-1133">Transmembrane helix</keyword>
<feature type="transmembrane region" description="Helical" evidence="1">
    <location>
        <begin position="48"/>
        <end position="68"/>
    </location>
</feature>
<proteinExistence type="predicted"/>
<comment type="caution">
    <text evidence="2">The sequence shown here is derived from an EMBL/GenBank/DDBJ whole genome shotgun (WGS) entry which is preliminary data.</text>
</comment>
<gene>
    <name evidence="2" type="ORF">J0695_08260</name>
</gene>
<evidence type="ECO:0000313" key="2">
    <source>
        <dbReference type="EMBL" id="MBO0511805.1"/>
    </source>
</evidence>
<keyword evidence="3" id="KW-1185">Reference proteome</keyword>
<sequence length="414" mass="43193">MGRFAMPFEDELGESLRRTGESFRPDDSPHLVEAGLRRGRRTVRRRRTAAVTGSVVALALVGFGGAYAGGLLDSGGAGGTKGVSVAGPSKPTPLAVTGDQMVSTLKSLLPGGELTQTEGRGTESELPPVAYGVFDDGKGKGAISLGVDRIDPASVAAFKEESACQSATQDTRDSCTAETLPDGSWLKIYKGYEYPDHRAETKDWTATLVTPKGYHVDVSEWNSAAEKGAPITRPEPPLSSARLKALVTAKEWKPILAALKLSGKPADGGTPGKVEGEPGAVSVERALIKSLPLNLKVAGKGGQDGYAFVVVDDGKGASFVQINVQRNMSDVTPRGDVTTLPDATVLGLSKQAGEKGGAGVVQWTADAVGPDGFRVVISAFNSNNQASAATRAEPALTLAALKKIAIDPMWRKLK</sequence>
<evidence type="ECO:0000256" key="1">
    <source>
        <dbReference type="SAM" id="Phobius"/>
    </source>
</evidence>
<keyword evidence="1" id="KW-0812">Transmembrane</keyword>
<dbReference type="AlphaFoldDB" id="A0A939JH58"/>
<evidence type="ECO:0008006" key="4">
    <source>
        <dbReference type="Google" id="ProtNLM"/>
    </source>
</evidence>
<organism evidence="2 3">
    <name type="scientific">Streptomyces beijiangensis</name>
    <dbReference type="NCBI Taxonomy" id="163361"/>
    <lineage>
        <taxon>Bacteria</taxon>
        <taxon>Bacillati</taxon>
        <taxon>Actinomycetota</taxon>
        <taxon>Actinomycetes</taxon>
        <taxon>Kitasatosporales</taxon>
        <taxon>Streptomycetaceae</taxon>
        <taxon>Streptomyces</taxon>
    </lineage>
</organism>
<accession>A0A939JH58</accession>